<name>A0A4R3YGV8_9PAST</name>
<dbReference type="SUPFAM" id="SSF81345">
    <property type="entry name" value="ABC transporter involved in vitamin B12 uptake, BtuC"/>
    <property type="match status" value="1"/>
</dbReference>
<dbReference type="EMBL" id="SMCP01000001">
    <property type="protein sequence ID" value="TCV89803.1"/>
    <property type="molecule type" value="Genomic_DNA"/>
</dbReference>
<dbReference type="Proteomes" id="UP000294619">
    <property type="component" value="Unassembled WGS sequence"/>
</dbReference>
<dbReference type="GO" id="GO:0006826">
    <property type="term" value="P:iron ion transport"/>
    <property type="evidence" value="ECO:0007669"/>
    <property type="project" value="UniProtKB-KW"/>
</dbReference>
<keyword evidence="5 9" id="KW-1133">Transmembrane helix</keyword>
<feature type="transmembrane region" description="Helical" evidence="9">
    <location>
        <begin position="253"/>
        <end position="272"/>
    </location>
</feature>
<evidence type="ECO:0000313" key="11">
    <source>
        <dbReference type="EMBL" id="TNG91362.1"/>
    </source>
</evidence>
<organism evidence="10 12">
    <name type="scientific">Testudinibacter aquarius</name>
    <dbReference type="NCBI Taxonomy" id="1524974"/>
    <lineage>
        <taxon>Bacteria</taxon>
        <taxon>Pseudomonadati</taxon>
        <taxon>Pseudomonadota</taxon>
        <taxon>Gammaproteobacteria</taxon>
        <taxon>Pasteurellales</taxon>
        <taxon>Pasteurellaceae</taxon>
        <taxon>Testudinibacter</taxon>
    </lineage>
</organism>
<evidence type="ECO:0000256" key="1">
    <source>
        <dbReference type="ARBA" id="ARBA00004141"/>
    </source>
</evidence>
<dbReference type="CDD" id="cd06550">
    <property type="entry name" value="TM_ABC_iron-siderophores_like"/>
    <property type="match status" value="1"/>
</dbReference>
<evidence type="ECO:0000256" key="6">
    <source>
        <dbReference type="ARBA" id="ARBA00023136"/>
    </source>
</evidence>
<evidence type="ECO:0000256" key="9">
    <source>
        <dbReference type="SAM" id="Phobius"/>
    </source>
</evidence>
<proteinExistence type="inferred from homology"/>
<keyword evidence="3" id="KW-0410">Iron transport</keyword>
<comment type="function">
    <text evidence="7">Part of an ATP-driven transport system HI_0359/HI_0360/HI_0361/HI_0362 for iron.</text>
</comment>
<comment type="caution">
    <text evidence="10">The sequence shown here is derived from an EMBL/GenBank/DDBJ whole genome shotgun (WGS) entry which is preliminary data.</text>
</comment>
<comment type="similarity">
    <text evidence="2 8">Belongs to the ABC-3 integral membrane protein family.</text>
</comment>
<dbReference type="GO" id="GO:0055085">
    <property type="term" value="P:transmembrane transport"/>
    <property type="evidence" value="ECO:0007669"/>
    <property type="project" value="InterPro"/>
</dbReference>
<dbReference type="GO" id="GO:0043190">
    <property type="term" value="C:ATP-binding cassette (ABC) transporter complex"/>
    <property type="evidence" value="ECO:0007669"/>
    <property type="project" value="InterPro"/>
</dbReference>
<evidence type="ECO:0000313" key="12">
    <source>
        <dbReference type="Proteomes" id="UP000294619"/>
    </source>
</evidence>
<feature type="transmembrane region" description="Helical" evidence="9">
    <location>
        <begin position="137"/>
        <end position="155"/>
    </location>
</feature>
<reference evidence="11 13" key="2">
    <citation type="submission" date="2019-05" db="EMBL/GenBank/DDBJ databases">
        <title>Pasteurellaceae isolates from reptiles.</title>
        <authorList>
            <person name="Bojesen A.M."/>
            <person name="Lund E."/>
        </authorList>
    </citation>
    <scope>NUCLEOTIDE SEQUENCE [LARGE SCALE GENOMIC DNA]</scope>
    <source>
        <strain evidence="11 13">ELNT2x</strain>
    </source>
</reference>
<dbReference type="PANTHER" id="PTHR30477:SF24">
    <property type="entry name" value="IRON TRANSPORT SYSTEM MEMBRANE PROTEIN HI_0359-RELATED"/>
    <property type="match status" value="1"/>
</dbReference>
<evidence type="ECO:0000313" key="10">
    <source>
        <dbReference type="EMBL" id="TCV89803.1"/>
    </source>
</evidence>
<protein>
    <submittedName>
        <fullName evidence="10">Manganese/iron transport system permease protein</fullName>
    </submittedName>
    <submittedName>
        <fullName evidence="11">Metal ABC transporter permease</fullName>
    </submittedName>
</protein>
<keyword evidence="8" id="KW-0813">Transport</keyword>
<sequence length="291" mass="32207">MLEAIFNWFYEPFTFAFMQQALYTALLVSIVCALLSCYLVLKGWSLMGDAISHAVLPGIVLAYILGLPLAIGAFVAGIFCALSTGYLKENSRLKEDTVMGIVFSGMFAFGLILFVKVETDQHLTHILFGNLLGVTAQEFRTTLWISLISFCIVFFKRKDFLLYCFDPIQAKVVGISVRTLHYLLLILLALTIISAMQVVGVILVVALLIAPGITAFCLSKRFQTMLWIAIGVSIFSTLFGVILSYHLDSATGPTIVLMQSGCFILALLLGAWRNRRQKISLETTDFKQSIS</sequence>
<keyword evidence="3" id="KW-0406">Ion transport</keyword>
<dbReference type="InterPro" id="IPR001626">
    <property type="entry name" value="ABC_TroCD"/>
</dbReference>
<dbReference type="AlphaFoldDB" id="A0A4R3YGV8"/>
<keyword evidence="13" id="KW-1185">Reference proteome</keyword>
<comment type="subcellular location">
    <subcellularLocation>
        <location evidence="8">Cell membrane</location>
        <topology evidence="8">Multi-pass membrane protein</topology>
    </subcellularLocation>
    <subcellularLocation>
        <location evidence="1">Membrane</location>
        <topology evidence="1">Multi-pass membrane protein</topology>
    </subcellularLocation>
</comment>
<feature type="transmembrane region" description="Helical" evidence="9">
    <location>
        <begin position="225"/>
        <end position="247"/>
    </location>
</feature>
<evidence type="ECO:0000256" key="4">
    <source>
        <dbReference type="ARBA" id="ARBA00022692"/>
    </source>
</evidence>
<feature type="transmembrane region" description="Helical" evidence="9">
    <location>
        <begin position="199"/>
        <end position="218"/>
    </location>
</feature>
<keyword evidence="3" id="KW-0408">Iron</keyword>
<dbReference type="InterPro" id="IPR037294">
    <property type="entry name" value="ABC_BtuC-like"/>
</dbReference>
<evidence type="ECO:0000256" key="2">
    <source>
        <dbReference type="ARBA" id="ARBA00008034"/>
    </source>
</evidence>
<evidence type="ECO:0000256" key="7">
    <source>
        <dbReference type="ARBA" id="ARBA00055290"/>
    </source>
</evidence>
<evidence type="ECO:0000256" key="8">
    <source>
        <dbReference type="RuleBase" id="RU003943"/>
    </source>
</evidence>
<accession>A0A4R3YGV8</accession>
<dbReference type="FunFam" id="1.10.3470.10:FF:000003">
    <property type="entry name" value="Iron ABC transporter permease SitD"/>
    <property type="match status" value="1"/>
</dbReference>
<reference evidence="10 12" key="1">
    <citation type="submission" date="2019-03" db="EMBL/GenBank/DDBJ databases">
        <title>Genomic Encyclopedia of Type Strains, Phase IV (KMG-IV): sequencing the most valuable type-strain genomes for metagenomic binning, comparative biology and taxonomic classification.</title>
        <authorList>
            <person name="Goeker M."/>
        </authorList>
    </citation>
    <scope>NUCLEOTIDE SEQUENCE [LARGE SCALE GENOMIC DNA]</scope>
    <source>
        <strain evidence="10 12">DSM 28140</strain>
    </source>
</reference>
<dbReference type="PANTHER" id="PTHR30477">
    <property type="entry name" value="ABC-TRANSPORTER METAL-BINDING PROTEIN"/>
    <property type="match status" value="1"/>
</dbReference>
<keyword evidence="4 8" id="KW-0812">Transmembrane</keyword>
<feature type="transmembrane region" description="Helical" evidence="9">
    <location>
        <begin position="175"/>
        <end position="193"/>
    </location>
</feature>
<dbReference type="Proteomes" id="UP000305526">
    <property type="component" value="Unassembled WGS sequence"/>
</dbReference>
<feature type="transmembrane region" description="Helical" evidence="9">
    <location>
        <begin position="21"/>
        <end position="41"/>
    </location>
</feature>
<keyword evidence="6 9" id="KW-0472">Membrane</keyword>
<dbReference type="GO" id="GO:0071281">
    <property type="term" value="P:cellular response to iron ion"/>
    <property type="evidence" value="ECO:0007669"/>
    <property type="project" value="UniProtKB-ARBA"/>
</dbReference>
<dbReference type="EMBL" id="VDGV01000066">
    <property type="protein sequence ID" value="TNG91362.1"/>
    <property type="molecule type" value="Genomic_DNA"/>
</dbReference>
<dbReference type="Gene3D" id="1.10.3470.10">
    <property type="entry name" value="ABC transporter involved in vitamin B12 uptake, BtuC"/>
    <property type="match status" value="1"/>
</dbReference>
<gene>
    <name evidence="10" type="ORF">EDC16_101113</name>
    <name evidence="11" type="ORF">FHQ21_07735</name>
</gene>
<dbReference type="GO" id="GO:0010043">
    <property type="term" value="P:response to zinc ion"/>
    <property type="evidence" value="ECO:0007669"/>
    <property type="project" value="TreeGrafter"/>
</dbReference>
<dbReference type="Pfam" id="PF00950">
    <property type="entry name" value="ABC-3"/>
    <property type="match status" value="1"/>
</dbReference>
<feature type="transmembrane region" description="Helical" evidence="9">
    <location>
        <begin position="61"/>
        <end position="86"/>
    </location>
</feature>
<evidence type="ECO:0000256" key="3">
    <source>
        <dbReference type="ARBA" id="ARBA00022496"/>
    </source>
</evidence>
<evidence type="ECO:0000256" key="5">
    <source>
        <dbReference type="ARBA" id="ARBA00022989"/>
    </source>
</evidence>
<feature type="transmembrane region" description="Helical" evidence="9">
    <location>
        <begin position="98"/>
        <end position="117"/>
    </location>
</feature>
<evidence type="ECO:0000313" key="13">
    <source>
        <dbReference type="Proteomes" id="UP000305526"/>
    </source>
</evidence>